<dbReference type="EC" id="2.7.1.180" evidence="1 10"/>
<dbReference type="PANTHER" id="PTHR30040">
    <property type="entry name" value="THIAMINE BIOSYNTHESIS LIPOPROTEIN APBE"/>
    <property type="match status" value="1"/>
</dbReference>
<evidence type="ECO:0000256" key="5">
    <source>
        <dbReference type="ARBA" id="ARBA00022723"/>
    </source>
</evidence>
<keyword evidence="13" id="KW-1185">Reference proteome</keyword>
<name>A0A1I7FR87_9FIRM</name>
<evidence type="ECO:0000313" key="12">
    <source>
        <dbReference type="EMBL" id="SFU38729.1"/>
    </source>
</evidence>
<dbReference type="PANTHER" id="PTHR30040:SF2">
    <property type="entry name" value="FAD:PROTEIN FMN TRANSFERASE"/>
    <property type="match status" value="1"/>
</dbReference>
<dbReference type="Proteomes" id="UP000198817">
    <property type="component" value="Unassembled WGS sequence"/>
</dbReference>
<evidence type="ECO:0000256" key="11">
    <source>
        <dbReference type="PIRSR" id="PIRSR006268-2"/>
    </source>
</evidence>
<comment type="similarity">
    <text evidence="10">Belongs to the ApbE family.</text>
</comment>
<dbReference type="Pfam" id="PF02424">
    <property type="entry name" value="ApbE"/>
    <property type="match status" value="1"/>
</dbReference>
<comment type="cofactor">
    <cofactor evidence="11">
        <name>Mg(2+)</name>
        <dbReference type="ChEBI" id="CHEBI:18420"/>
    </cofactor>
    <cofactor evidence="11">
        <name>Mn(2+)</name>
        <dbReference type="ChEBI" id="CHEBI:29035"/>
    </cofactor>
    <text evidence="11">Magnesium. Can also use manganese.</text>
</comment>
<feature type="binding site" evidence="11">
    <location>
        <position position="300"/>
    </location>
    <ligand>
        <name>Mg(2+)</name>
        <dbReference type="ChEBI" id="CHEBI:18420"/>
    </ligand>
</feature>
<dbReference type="PIRSF" id="PIRSF006268">
    <property type="entry name" value="ApbE"/>
    <property type="match status" value="1"/>
</dbReference>
<proteinExistence type="inferred from homology"/>
<keyword evidence="4 10" id="KW-0808">Transferase</keyword>
<dbReference type="STRING" id="155865.SAMN05216515_10398"/>
<evidence type="ECO:0000256" key="9">
    <source>
        <dbReference type="ARBA" id="ARBA00048540"/>
    </source>
</evidence>
<dbReference type="AlphaFoldDB" id="A0A1I7FR87"/>
<evidence type="ECO:0000256" key="6">
    <source>
        <dbReference type="ARBA" id="ARBA00022827"/>
    </source>
</evidence>
<evidence type="ECO:0000256" key="10">
    <source>
        <dbReference type="PIRNR" id="PIRNR006268"/>
    </source>
</evidence>
<evidence type="ECO:0000256" key="3">
    <source>
        <dbReference type="ARBA" id="ARBA00022630"/>
    </source>
</evidence>
<dbReference type="OrthoDB" id="9778595at2"/>
<keyword evidence="12" id="KW-0449">Lipoprotein</keyword>
<keyword evidence="3 10" id="KW-0285">Flavoprotein</keyword>
<evidence type="ECO:0000256" key="8">
    <source>
        <dbReference type="ARBA" id="ARBA00031306"/>
    </source>
</evidence>
<organism evidence="12 13">
    <name type="scientific">Eubacterium pyruvativorans</name>
    <dbReference type="NCBI Taxonomy" id="155865"/>
    <lineage>
        <taxon>Bacteria</taxon>
        <taxon>Bacillati</taxon>
        <taxon>Bacillota</taxon>
        <taxon>Clostridia</taxon>
        <taxon>Eubacteriales</taxon>
        <taxon>Eubacteriaceae</taxon>
        <taxon>Eubacterium</taxon>
    </lineage>
</organism>
<evidence type="ECO:0000313" key="13">
    <source>
        <dbReference type="Proteomes" id="UP000198817"/>
    </source>
</evidence>
<keyword evidence="5 10" id="KW-0479">Metal-binding</keyword>
<feature type="binding site" evidence="11">
    <location>
        <position position="180"/>
    </location>
    <ligand>
        <name>Mg(2+)</name>
        <dbReference type="ChEBI" id="CHEBI:18420"/>
    </ligand>
</feature>
<evidence type="ECO:0000256" key="4">
    <source>
        <dbReference type="ARBA" id="ARBA00022679"/>
    </source>
</evidence>
<keyword evidence="7 10" id="KW-0460">Magnesium</keyword>
<reference evidence="12 13" key="1">
    <citation type="submission" date="2016-10" db="EMBL/GenBank/DDBJ databases">
        <authorList>
            <person name="de Groot N.N."/>
        </authorList>
    </citation>
    <scope>NUCLEOTIDE SEQUENCE [LARGE SCALE GENOMIC DNA]</scope>
    <source>
        <strain evidence="12 13">KHGC13</strain>
    </source>
</reference>
<comment type="catalytic activity">
    <reaction evidence="9 10">
        <text>L-threonyl-[protein] + FAD = FMN-L-threonyl-[protein] + AMP + H(+)</text>
        <dbReference type="Rhea" id="RHEA:36847"/>
        <dbReference type="Rhea" id="RHEA-COMP:11060"/>
        <dbReference type="Rhea" id="RHEA-COMP:11061"/>
        <dbReference type="ChEBI" id="CHEBI:15378"/>
        <dbReference type="ChEBI" id="CHEBI:30013"/>
        <dbReference type="ChEBI" id="CHEBI:57692"/>
        <dbReference type="ChEBI" id="CHEBI:74257"/>
        <dbReference type="ChEBI" id="CHEBI:456215"/>
        <dbReference type="EC" id="2.7.1.180"/>
    </reaction>
</comment>
<dbReference type="InterPro" id="IPR003374">
    <property type="entry name" value="ApbE-like_sf"/>
</dbReference>
<dbReference type="GO" id="GO:0046872">
    <property type="term" value="F:metal ion binding"/>
    <property type="evidence" value="ECO:0007669"/>
    <property type="project" value="UniProtKB-UniRule"/>
</dbReference>
<keyword evidence="6 10" id="KW-0274">FAD</keyword>
<protein>
    <recommendedName>
        <fullName evidence="2 10">FAD:protein FMN transferase</fullName>
        <ecNumber evidence="1 10">2.7.1.180</ecNumber>
    </recommendedName>
    <alternativeName>
        <fullName evidence="8 10">Flavin transferase</fullName>
    </alternativeName>
</protein>
<accession>A0A1I7FR87</accession>
<dbReference type="RefSeq" id="WP_090470112.1">
    <property type="nucleotide sequence ID" value="NZ_FOWF01000003.1"/>
</dbReference>
<evidence type="ECO:0000256" key="2">
    <source>
        <dbReference type="ARBA" id="ARBA00016337"/>
    </source>
</evidence>
<evidence type="ECO:0000256" key="7">
    <source>
        <dbReference type="ARBA" id="ARBA00022842"/>
    </source>
</evidence>
<dbReference type="GO" id="GO:0016740">
    <property type="term" value="F:transferase activity"/>
    <property type="evidence" value="ECO:0007669"/>
    <property type="project" value="UniProtKB-UniRule"/>
</dbReference>
<feature type="binding site" evidence="11">
    <location>
        <position position="296"/>
    </location>
    <ligand>
        <name>Mg(2+)</name>
        <dbReference type="ChEBI" id="CHEBI:18420"/>
    </ligand>
</feature>
<sequence>MRGNRRKIGSLLVIFCLTLGLALPLAGCGKTEPVTKESYYFDTVCDITIYDMEGMSEDRAEKAIRGAFRQCSYYEDTLSKTVKGSDIWKINHAAGKPVRVSDVTLEVLRDGIRFGDLTKGSFDITVGKAEDLYDFHAEKHAVPTDRQLKQAVKYIDYRQIRISGNRVSMGTAKGEVDLGGIAKGYIADRVARYLKQKWKVSSGIISLGGNIVCIGSKNGESFNVGIERPFSDRSEIVGSTKVKDATLVTSGVYERYFRKNGKLYHHILDPKTGRPVNTDILGVTIVAPDGRSANCDALATTCLILGKQDALRFMKKHFPSYKVLIVDRKYKVTKSKNMAFQPAD</sequence>
<evidence type="ECO:0000256" key="1">
    <source>
        <dbReference type="ARBA" id="ARBA00011955"/>
    </source>
</evidence>
<dbReference type="SUPFAM" id="SSF143631">
    <property type="entry name" value="ApbE-like"/>
    <property type="match status" value="1"/>
</dbReference>
<gene>
    <name evidence="12" type="ORF">SAMN05216508_10398</name>
</gene>
<dbReference type="InterPro" id="IPR024932">
    <property type="entry name" value="ApbE"/>
</dbReference>
<dbReference type="EMBL" id="FPBT01000003">
    <property type="protein sequence ID" value="SFU38729.1"/>
    <property type="molecule type" value="Genomic_DNA"/>
</dbReference>
<dbReference type="Gene3D" id="3.10.520.10">
    <property type="entry name" value="ApbE-like domains"/>
    <property type="match status" value="1"/>
</dbReference>